<organism evidence="2 3">
    <name type="scientific">Moraxella bovis</name>
    <dbReference type="NCBI Taxonomy" id="476"/>
    <lineage>
        <taxon>Bacteria</taxon>
        <taxon>Pseudomonadati</taxon>
        <taxon>Pseudomonadota</taxon>
        <taxon>Gammaproteobacteria</taxon>
        <taxon>Moraxellales</taxon>
        <taxon>Moraxellaceae</taxon>
        <taxon>Moraxella</taxon>
    </lineage>
</organism>
<dbReference type="InterPro" id="IPR031571">
    <property type="entry name" value="RcpC_dom"/>
</dbReference>
<accession>A0ABY6MCQ5</accession>
<dbReference type="InterPro" id="IPR017592">
    <property type="entry name" value="Pilus_assmbl_Flp-typ_CpaB"/>
</dbReference>
<protein>
    <submittedName>
        <fullName evidence="2">Flp pilus assembly protein CpaB</fullName>
    </submittedName>
</protein>
<dbReference type="Proteomes" id="UP001163632">
    <property type="component" value="Plasmid unnamed1"/>
</dbReference>
<keyword evidence="2" id="KW-0614">Plasmid</keyword>
<proteinExistence type="predicted"/>
<dbReference type="Pfam" id="PF08666">
    <property type="entry name" value="SAF"/>
    <property type="match status" value="1"/>
</dbReference>
<feature type="domain" description="SAF" evidence="1">
    <location>
        <begin position="42"/>
        <end position="110"/>
    </location>
</feature>
<name>A0ABY6MCQ5_MORBO</name>
<dbReference type="SMART" id="SM00858">
    <property type="entry name" value="SAF"/>
    <property type="match status" value="1"/>
</dbReference>
<geneLocation type="plasmid" evidence="2 3">
    <name>unnamed1</name>
</geneLocation>
<evidence type="ECO:0000313" key="2">
    <source>
        <dbReference type="EMBL" id="UZA04729.1"/>
    </source>
</evidence>
<sequence length="298" mass="32577">MKKINKNILALVVAVVLALICALLLKVVIDRKISSSLQVETVSYVVANGDLTSGSIIDPFDSQQFAVRSDIPADLAQSNAITPNDADAISGALLIANMKRGDILTWQMVDTDERRQLASKLLPGRRALTIPVDDQSSISSMLKPNDRIDLLLSYDKGGMVVAAPLLQNVRVIATGDNVSTNYMASGQSLDRYANITLDLSIDDVSRVTTALDLGRISAVLRNPDDLSYTDKIISLETLQEELRLRMAGTNINQNHNVIADNYEEEIKQLQEVPKLSDEPVKTEKNTGITVIYGNKVDK</sequence>
<evidence type="ECO:0000313" key="3">
    <source>
        <dbReference type="Proteomes" id="UP001163632"/>
    </source>
</evidence>
<evidence type="ECO:0000259" key="1">
    <source>
        <dbReference type="SMART" id="SM00858"/>
    </source>
</evidence>
<dbReference type="Pfam" id="PF16976">
    <property type="entry name" value="RcpC"/>
    <property type="match status" value="1"/>
</dbReference>
<dbReference type="RefSeq" id="WP_264697277.1">
    <property type="nucleotide sequence ID" value="NZ_CP087831.1"/>
</dbReference>
<dbReference type="InterPro" id="IPR013974">
    <property type="entry name" value="SAF"/>
</dbReference>
<keyword evidence="3" id="KW-1185">Reference proteome</keyword>
<reference evidence="2" key="1">
    <citation type="journal article" date="2022" name="BMC Microbiol.">
        <title>Whole genome sequencing of Moraxella bovis strains from North America reveals two genotypes with different genetic determinants.</title>
        <authorList>
            <person name="Wynn E.L."/>
            <person name="Hille M.M."/>
            <person name="Loy J.D."/>
            <person name="Schuller G."/>
            <person name="Kuhn K.L."/>
            <person name="Dickey A.M."/>
            <person name="Bono J.L."/>
            <person name="Clawson M.L."/>
        </authorList>
    </citation>
    <scope>NUCLEOTIDE SEQUENCE</scope>
    <source>
        <strain evidence="2">SAM102599</strain>
    </source>
</reference>
<dbReference type="EMBL" id="CP087831">
    <property type="protein sequence ID" value="UZA04729.1"/>
    <property type="molecule type" value="Genomic_DNA"/>
</dbReference>
<gene>
    <name evidence="2" type="primary">cpaB</name>
    <name evidence="2" type="ORF">LP092_15275</name>
</gene>
<dbReference type="NCBIfam" id="TIGR03177">
    <property type="entry name" value="pilus_cpaB"/>
    <property type="match status" value="1"/>
</dbReference>